<protein>
    <submittedName>
        <fullName evidence="3">Uncharacterized protein</fullName>
    </submittedName>
</protein>
<evidence type="ECO:0000313" key="4">
    <source>
        <dbReference type="Proteomes" id="UP000591272"/>
    </source>
</evidence>
<feature type="compositionally biased region" description="Basic and acidic residues" evidence="1">
    <location>
        <begin position="1"/>
        <end position="13"/>
    </location>
</feature>
<reference evidence="3 4" key="1">
    <citation type="submission" date="2020-07" db="EMBL/GenBank/DDBJ databases">
        <title>Sequencing the genomes of 1000 actinobacteria strains.</title>
        <authorList>
            <person name="Klenk H.-P."/>
        </authorList>
    </citation>
    <scope>NUCLEOTIDE SEQUENCE [LARGE SCALE GENOMIC DNA]</scope>
    <source>
        <strain evidence="3 4">DSM 43461</strain>
    </source>
</reference>
<keyword evidence="2" id="KW-1133">Transmembrane helix</keyword>
<keyword evidence="4" id="KW-1185">Reference proteome</keyword>
<evidence type="ECO:0000313" key="3">
    <source>
        <dbReference type="EMBL" id="NYE14913.1"/>
    </source>
</evidence>
<feature type="transmembrane region" description="Helical" evidence="2">
    <location>
        <begin position="65"/>
        <end position="88"/>
    </location>
</feature>
<organism evidence="3 4">
    <name type="scientific">Actinomadura citrea</name>
    <dbReference type="NCBI Taxonomy" id="46158"/>
    <lineage>
        <taxon>Bacteria</taxon>
        <taxon>Bacillati</taxon>
        <taxon>Actinomycetota</taxon>
        <taxon>Actinomycetes</taxon>
        <taxon>Streptosporangiales</taxon>
        <taxon>Thermomonosporaceae</taxon>
        <taxon>Actinomadura</taxon>
    </lineage>
</organism>
<dbReference type="EMBL" id="JACCBT010000001">
    <property type="protein sequence ID" value="NYE14913.1"/>
    <property type="molecule type" value="Genomic_DNA"/>
</dbReference>
<feature type="region of interest" description="Disordered" evidence="1">
    <location>
        <begin position="1"/>
        <end position="20"/>
    </location>
</feature>
<proteinExistence type="predicted"/>
<comment type="caution">
    <text evidence="3">The sequence shown here is derived from an EMBL/GenBank/DDBJ whole genome shotgun (WGS) entry which is preliminary data.</text>
</comment>
<evidence type="ECO:0000256" key="1">
    <source>
        <dbReference type="SAM" id="MobiDB-lite"/>
    </source>
</evidence>
<dbReference type="AlphaFoldDB" id="A0A7Y9GEB3"/>
<keyword evidence="2" id="KW-0472">Membrane</keyword>
<sequence length="237" mass="25162">MEHTRPPDFEESRPGVSLNAGRNAHVRNSRIAGRDLFSVAGNSVGINGTSLINSSLVIRNGSRSFALPMFAVAGIGAVLLLVLGFGLYGTVAAGSGIDTRVVFTEGASGARKTLESLKKAERSGNAKAWCELAQPGQENCTQKISAAFERAPESYRKEIDKVDAGSVSVSGSTATAMMRFRGEQQGTAHLERSRNRWQLNPGEYAVLLWAGGLYLSIVDAAHDNGPFDHLLPGFGGN</sequence>
<keyword evidence="2" id="KW-0812">Transmembrane</keyword>
<evidence type="ECO:0000256" key="2">
    <source>
        <dbReference type="SAM" id="Phobius"/>
    </source>
</evidence>
<dbReference type="Proteomes" id="UP000591272">
    <property type="component" value="Unassembled WGS sequence"/>
</dbReference>
<name>A0A7Y9GEB3_9ACTN</name>
<accession>A0A7Y9GEB3</accession>
<gene>
    <name evidence="3" type="ORF">BJ999_005209</name>
</gene>
<dbReference type="RefSeq" id="WP_179835702.1">
    <property type="nucleotide sequence ID" value="NZ_BMRD01000031.1"/>
</dbReference>